<dbReference type="SUPFAM" id="SSF53850">
    <property type="entry name" value="Periplasmic binding protein-like II"/>
    <property type="match status" value="1"/>
</dbReference>
<dbReference type="EMBL" id="JAUHLI010000005">
    <property type="protein sequence ID" value="MEE2001173.1"/>
    <property type="molecule type" value="Genomic_DNA"/>
</dbReference>
<reference evidence="2 3" key="1">
    <citation type="submission" date="2023-07" db="EMBL/GenBank/DDBJ databases">
        <title>Alkalimonas sp., MEB108 novel, alkaliphilic bacterium isolated from Lonar Lake, India.</title>
        <authorList>
            <person name="Joshi A."/>
            <person name="Thite S."/>
        </authorList>
    </citation>
    <scope>NUCLEOTIDE SEQUENCE [LARGE SCALE GENOMIC DNA]</scope>
    <source>
        <strain evidence="2 3">MEB108</strain>
    </source>
</reference>
<accession>A0ABU7J491</accession>
<sequence length="266" mass="29582">MGTVTTLPSMLCCFLLVVSSNSALLAATKPDPEPMIPAKVVHVATDLWPGFTEPDGEGAYLHLLRVIFPADTRLELHFTSFSRSILMAEQQHADMVIGIAATDSQQLLYSNYPFDVDEIAVLYLAGQPVLDTASSLATLRLATQRGYNYELVLNIDNTSYEVDSIRTGVEMVRNQRVDAFLVEKTELRSKLTGEDLTGLELRFLKGEPIFMGFSNSASGLALKQWWDDHYSKLYHNGQLELLYQQYPNFILPELAPTKSTPASATQ</sequence>
<dbReference type="RefSeq" id="WP_330128288.1">
    <property type="nucleotide sequence ID" value="NZ_JAUHLI010000005.1"/>
</dbReference>
<feature type="chain" id="PRO_5046515604" evidence="1">
    <location>
        <begin position="27"/>
        <end position="266"/>
    </location>
</feature>
<evidence type="ECO:0000256" key="1">
    <source>
        <dbReference type="SAM" id="SignalP"/>
    </source>
</evidence>
<keyword evidence="1" id="KW-0732">Signal</keyword>
<dbReference type="Gene3D" id="3.40.190.10">
    <property type="entry name" value="Periplasmic binding protein-like II"/>
    <property type="match status" value="2"/>
</dbReference>
<keyword evidence="3" id="KW-1185">Reference proteome</keyword>
<name>A0ABU7J491_9GAMM</name>
<organism evidence="2 3">
    <name type="scientific">Alkalimonas cellulosilytica</name>
    <dbReference type="NCBI Taxonomy" id="3058395"/>
    <lineage>
        <taxon>Bacteria</taxon>
        <taxon>Pseudomonadati</taxon>
        <taxon>Pseudomonadota</taxon>
        <taxon>Gammaproteobacteria</taxon>
        <taxon>Alkalimonas</taxon>
    </lineage>
</organism>
<comment type="caution">
    <text evidence="2">The sequence shown here is derived from an EMBL/GenBank/DDBJ whole genome shotgun (WGS) entry which is preliminary data.</text>
</comment>
<evidence type="ECO:0000313" key="3">
    <source>
        <dbReference type="Proteomes" id="UP001336314"/>
    </source>
</evidence>
<feature type="signal peptide" evidence="1">
    <location>
        <begin position="1"/>
        <end position="26"/>
    </location>
</feature>
<dbReference type="Proteomes" id="UP001336314">
    <property type="component" value="Unassembled WGS sequence"/>
</dbReference>
<gene>
    <name evidence="2" type="ORF">QWY20_06875</name>
</gene>
<evidence type="ECO:0000313" key="2">
    <source>
        <dbReference type="EMBL" id="MEE2001173.1"/>
    </source>
</evidence>
<protein>
    <submittedName>
        <fullName evidence="2">Transporter substrate-binding domain-containing protein</fullName>
    </submittedName>
</protein>
<proteinExistence type="predicted"/>